<keyword evidence="1" id="KW-0472">Membrane</keyword>
<keyword evidence="1" id="KW-1133">Transmembrane helix</keyword>
<organism evidence="2 3">
    <name type="scientific">Candidatus Pseudobacter hemicellulosilyticus</name>
    <dbReference type="NCBI Taxonomy" id="3121375"/>
    <lineage>
        <taxon>Bacteria</taxon>
        <taxon>Pseudomonadati</taxon>
        <taxon>Bacteroidota</taxon>
        <taxon>Chitinophagia</taxon>
        <taxon>Chitinophagales</taxon>
        <taxon>Chitinophagaceae</taxon>
        <taxon>Pseudobacter</taxon>
    </lineage>
</organism>
<feature type="transmembrane region" description="Helical" evidence="1">
    <location>
        <begin position="21"/>
        <end position="43"/>
    </location>
</feature>
<feature type="transmembrane region" description="Helical" evidence="1">
    <location>
        <begin position="63"/>
        <end position="86"/>
    </location>
</feature>
<dbReference type="SUPFAM" id="SSF81343">
    <property type="entry name" value="Fumarate reductase respiratory complex transmembrane subunits"/>
    <property type="match status" value="1"/>
</dbReference>
<gene>
    <name evidence="2" type="ORF">P0Y53_15930</name>
</gene>
<protein>
    <submittedName>
        <fullName evidence="2">Succinate dehydrogenase cytochrome b subunit</fullName>
    </submittedName>
</protein>
<dbReference type="NCBIfam" id="TIGR02046">
    <property type="entry name" value="sdhC_b558_fam"/>
    <property type="match status" value="1"/>
</dbReference>
<dbReference type="AlphaFoldDB" id="A0AAJ5WQN1"/>
<evidence type="ECO:0000313" key="3">
    <source>
        <dbReference type="Proteomes" id="UP001220610"/>
    </source>
</evidence>
<dbReference type="EMBL" id="CP119311">
    <property type="protein sequence ID" value="WEK33977.1"/>
    <property type="molecule type" value="Genomic_DNA"/>
</dbReference>
<evidence type="ECO:0000313" key="2">
    <source>
        <dbReference type="EMBL" id="WEK33977.1"/>
    </source>
</evidence>
<reference evidence="2" key="1">
    <citation type="submission" date="2023-03" db="EMBL/GenBank/DDBJ databases">
        <title>Andean soil-derived lignocellulolytic bacterial consortium as a source of novel taxa and putative plastic-active enzymes.</title>
        <authorList>
            <person name="Diaz-Garcia L."/>
            <person name="Chuvochina M."/>
            <person name="Feuerriegel G."/>
            <person name="Bunk B."/>
            <person name="Sproer C."/>
            <person name="Streit W.R."/>
            <person name="Rodriguez L.M."/>
            <person name="Overmann J."/>
            <person name="Jimenez D.J."/>
        </authorList>
    </citation>
    <scope>NUCLEOTIDE SEQUENCE</scope>
    <source>
        <strain evidence="2">MAG 7</strain>
    </source>
</reference>
<dbReference type="Proteomes" id="UP001220610">
    <property type="component" value="Chromosome"/>
</dbReference>
<dbReference type="GO" id="GO:0016020">
    <property type="term" value="C:membrane"/>
    <property type="evidence" value="ECO:0007669"/>
    <property type="project" value="InterPro"/>
</dbReference>
<dbReference type="Gene3D" id="1.20.1300.10">
    <property type="entry name" value="Fumarate reductase/succinate dehydrogenase, transmembrane subunit"/>
    <property type="match status" value="1"/>
</dbReference>
<feature type="transmembrane region" description="Helical" evidence="1">
    <location>
        <begin position="154"/>
        <end position="179"/>
    </location>
</feature>
<name>A0AAJ5WQN1_9BACT</name>
<accession>A0AAJ5WQN1</accession>
<dbReference type="CDD" id="cd03498">
    <property type="entry name" value="SQR_TypeB_2_TM"/>
    <property type="match status" value="1"/>
</dbReference>
<keyword evidence="1" id="KW-0812">Transmembrane</keyword>
<dbReference type="InterPro" id="IPR011138">
    <property type="entry name" value="Cytochrome_b-558"/>
</dbReference>
<sequence length="233" mass="26142">MKWSEFFTSSIGKKLVMGLTGLFLIAFLIVHVGLNACIFADLFDPTDDGEMFNRAAHFMGANWVPRFLEIGLFAGFILHIVQGFMIEAQNRSRRGKGYAVAMGNKGSKWYSRSMGLLGTLLLLFLIMHVAHFWVPSRITGLPEAGYDPTQHDLFSEMVTVFANPIVVLLYIIGCISLCWHLMHGFQSAFRTLGVHNNRYLVLIRVAGIWFSILLSALFAIMPIAFYLGWVGQA</sequence>
<feature type="transmembrane region" description="Helical" evidence="1">
    <location>
        <begin position="114"/>
        <end position="134"/>
    </location>
</feature>
<dbReference type="InterPro" id="IPR034804">
    <property type="entry name" value="SQR/QFR_C/D"/>
</dbReference>
<feature type="transmembrane region" description="Helical" evidence="1">
    <location>
        <begin position="199"/>
        <end position="227"/>
    </location>
</feature>
<evidence type="ECO:0000256" key="1">
    <source>
        <dbReference type="SAM" id="Phobius"/>
    </source>
</evidence>
<proteinExistence type="predicted"/>